<sequence>MNARICDVIRDRKIIRFSYSGGFRKVEPFCHGISTVGNDMLRGWQIDGYSESGKPQGWKLFRVDMIPRLTITDEAFEGRRPGYTPKDSAMTTVYCHV</sequence>
<evidence type="ECO:0008006" key="2">
    <source>
        <dbReference type="Google" id="ProtNLM"/>
    </source>
</evidence>
<name>A0A7G9YKJ9_9EURY</name>
<protein>
    <recommendedName>
        <fullName evidence="2">WYL domain-containing protein</fullName>
    </recommendedName>
</protein>
<dbReference type="AlphaFoldDB" id="A0A7G9YKJ9"/>
<accession>A0A7G9YKJ9</accession>
<proteinExistence type="predicted"/>
<evidence type="ECO:0000313" key="1">
    <source>
        <dbReference type="EMBL" id="QNO48533.1"/>
    </source>
</evidence>
<organism evidence="1">
    <name type="scientific">Candidatus Methanogaster sp. ANME-2c ERB4</name>
    <dbReference type="NCBI Taxonomy" id="2759911"/>
    <lineage>
        <taxon>Archaea</taxon>
        <taxon>Methanobacteriati</taxon>
        <taxon>Methanobacteriota</taxon>
        <taxon>Stenosarchaea group</taxon>
        <taxon>Methanomicrobia</taxon>
        <taxon>Methanosarcinales</taxon>
        <taxon>ANME-2 cluster</taxon>
        <taxon>Candidatus Methanogasteraceae</taxon>
        <taxon>Candidatus Methanogaster</taxon>
    </lineage>
</organism>
<dbReference type="EMBL" id="MT631353">
    <property type="protein sequence ID" value="QNO48533.1"/>
    <property type="molecule type" value="Genomic_DNA"/>
</dbReference>
<gene>
    <name evidence="1" type="ORF">NKHFGJIK_00011</name>
</gene>
<reference evidence="1" key="1">
    <citation type="submission" date="2020-06" db="EMBL/GenBank/DDBJ databases">
        <title>Unique genomic features of the anaerobic methanotrophic archaea.</title>
        <authorList>
            <person name="Chadwick G.L."/>
            <person name="Skennerton C.T."/>
            <person name="Laso-Perez R."/>
            <person name="Leu A.O."/>
            <person name="Speth D.R."/>
            <person name="Yu H."/>
            <person name="Morgan-Lang C."/>
            <person name="Hatzenpichler R."/>
            <person name="Goudeau D."/>
            <person name="Malmstrom R."/>
            <person name="Brazelton W.J."/>
            <person name="Woyke T."/>
            <person name="Hallam S.J."/>
            <person name="Tyson G.W."/>
            <person name="Wegener G."/>
            <person name="Boetius A."/>
            <person name="Orphan V."/>
        </authorList>
    </citation>
    <scope>NUCLEOTIDE SEQUENCE</scope>
</reference>